<dbReference type="GO" id="GO:0042597">
    <property type="term" value="C:periplasmic space"/>
    <property type="evidence" value="ECO:0007669"/>
    <property type="project" value="InterPro"/>
</dbReference>
<dbReference type="Gene3D" id="1.10.530.10">
    <property type="match status" value="1"/>
</dbReference>
<evidence type="ECO:0000313" key="3">
    <source>
        <dbReference type="EMBL" id="OIR03556.1"/>
    </source>
</evidence>
<dbReference type="EC" id="4.2.2.-" evidence="3"/>
<dbReference type="PANTHER" id="PTHR37423">
    <property type="entry name" value="SOLUBLE LYTIC MUREIN TRANSGLYCOSYLASE-RELATED"/>
    <property type="match status" value="1"/>
</dbReference>
<keyword evidence="3" id="KW-0456">Lyase</keyword>
<keyword evidence="1" id="KW-0732">Signal</keyword>
<dbReference type="Pfam" id="PF01464">
    <property type="entry name" value="SLT"/>
    <property type="match status" value="1"/>
</dbReference>
<evidence type="ECO:0000256" key="1">
    <source>
        <dbReference type="ARBA" id="ARBA00022729"/>
    </source>
</evidence>
<organism evidence="3">
    <name type="scientific">mine drainage metagenome</name>
    <dbReference type="NCBI Taxonomy" id="410659"/>
    <lineage>
        <taxon>unclassified sequences</taxon>
        <taxon>metagenomes</taxon>
        <taxon>ecological metagenomes</taxon>
    </lineage>
</organism>
<dbReference type="GO" id="GO:0016829">
    <property type="term" value="F:lyase activity"/>
    <property type="evidence" value="ECO:0007669"/>
    <property type="project" value="UniProtKB-KW"/>
</dbReference>
<dbReference type="InterPro" id="IPR008258">
    <property type="entry name" value="Transglycosylase_SLT_dom_1"/>
</dbReference>
<name>A0A1J5SPH4_9ZZZZ</name>
<dbReference type="AlphaFoldDB" id="A0A1J5SPH4"/>
<dbReference type="Gene3D" id="1.25.20.10">
    <property type="entry name" value="Bacterial muramidases"/>
    <property type="match status" value="1"/>
</dbReference>
<accession>A0A1J5SPH4</accession>
<dbReference type="CDD" id="cd13401">
    <property type="entry name" value="Slt70-like"/>
    <property type="match status" value="1"/>
</dbReference>
<dbReference type="PANTHER" id="PTHR37423:SF5">
    <property type="entry name" value="SOLUBLE LYTIC MUREIN TRANSGLYCOSYLASE"/>
    <property type="match status" value="1"/>
</dbReference>
<dbReference type="InterPro" id="IPR023346">
    <property type="entry name" value="Lysozyme-like_dom_sf"/>
</dbReference>
<dbReference type="GO" id="GO:0004553">
    <property type="term" value="F:hydrolase activity, hydrolyzing O-glycosyl compounds"/>
    <property type="evidence" value="ECO:0007669"/>
    <property type="project" value="InterPro"/>
</dbReference>
<reference evidence="3" key="1">
    <citation type="submission" date="2016-10" db="EMBL/GenBank/DDBJ databases">
        <title>Sequence of Gallionella enrichment culture.</title>
        <authorList>
            <person name="Poehlein A."/>
            <person name="Muehling M."/>
            <person name="Daniel R."/>
        </authorList>
    </citation>
    <scope>NUCLEOTIDE SEQUENCE</scope>
</reference>
<sequence>MRSSAYATLVENDDPAIKMKRPLWLLLLFFPLLAAAAPGDEYILAARAAYRNGERVRLAQALQDLRHQGGEANVLEPWVEYWQLSLRIADAGVADERVAADVNAFLDRQANSYLAEKLRREWLKALGKAGQWQAFQDAYPLLQQPDQELFCYAAESRLVLYQDTAALEALRPQWFAAADLPESCMPLMAQLIASGQISERDIWERIRHLLAARKFDQAEKIAAFLPRHQAPQRKVLLAIAERPRHYLDGSSVSAHLGRLKREMLIYAVERLARIDATVAASEWQKIQGDFPVEERGHVWGQIAMAAARSHLPQALAWYGDADRASLSEEQIAWQARAALRVRDWPALERVIERMPAPLAARPGWIYWRGRAMAAQGRVDAARALYLGISNQANFYGMLAADELGRPLVLPPPAPPPTAQEMAAARDNPGLEGALALIRLGLRIEGVREWNWTLRGMDDRQLLAAAALADVSAVFDRAISTADRTVVQHDYALRYPAPFRELVDPQAKRLALDHGWVYGLMRQESRFVMNAHSGVGAKGLMQLMPRTAQWVAKKIGLKGYRPAEAEQLDTNVELGTHYLSMVLASLGNCPVLASAAYNAGPRRARRWCATKPLEGAIYVETIPFNETRDYVKKVMTNAVYYAALFADKPVSLKNRLGVVAARDDDSSYLP</sequence>
<feature type="domain" description="Transglycosylase SLT" evidence="2">
    <location>
        <begin position="505"/>
        <end position="609"/>
    </location>
</feature>
<dbReference type="SUPFAM" id="SSF53955">
    <property type="entry name" value="Lysozyme-like"/>
    <property type="match status" value="1"/>
</dbReference>
<evidence type="ECO:0000259" key="2">
    <source>
        <dbReference type="Pfam" id="PF01464"/>
    </source>
</evidence>
<comment type="caution">
    <text evidence="3">The sequence shown here is derived from an EMBL/GenBank/DDBJ whole genome shotgun (WGS) entry which is preliminary data.</text>
</comment>
<dbReference type="SUPFAM" id="SSF48435">
    <property type="entry name" value="Bacterial muramidases"/>
    <property type="match status" value="1"/>
</dbReference>
<protein>
    <submittedName>
        <fullName evidence="3">Soluble lytic murein transglycosylase</fullName>
        <ecNumber evidence="3">4.2.2.-</ecNumber>
    </submittedName>
</protein>
<dbReference type="InterPro" id="IPR008939">
    <property type="entry name" value="Lytic_TGlycosylase_superhlx_U"/>
</dbReference>
<dbReference type="EMBL" id="MLJW01000065">
    <property type="protein sequence ID" value="OIR03556.1"/>
    <property type="molecule type" value="Genomic_DNA"/>
</dbReference>
<gene>
    <name evidence="3" type="primary">slt_4</name>
    <name evidence="3" type="ORF">GALL_144150</name>
</gene>
<proteinExistence type="predicted"/>